<gene>
    <name evidence="1" type="ORF">FOZ62_003778</name>
    <name evidence="2" type="ORF">FOZ63_015768</name>
</gene>
<name>A0A7J6TXM9_PEROL</name>
<dbReference type="EMBL" id="JABANM010018499">
    <property type="protein sequence ID" value="KAF4725992.1"/>
    <property type="molecule type" value="Genomic_DNA"/>
</dbReference>
<keyword evidence="3" id="KW-1185">Reference proteome</keyword>
<evidence type="ECO:0000313" key="4">
    <source>
        <dbReference type="Proteomes" id="UP000574390"/>
    </source>
</evidence>
<organism evidence="2 3">
    <name type="scientific">Perkinsus olseni</name>
    <name type="common">Perkinsus atlanticus</name>
    <dbReference type="NCBI Taxonomy" id="32597"/>
    <lineage>
        <taxon>Eukaryota</taxon>
        <taxon>Sar</taxon>
        <taxon>Alveolata</taxon>
        <taxon>Perkinsozoa</taxon>
        <taxon>Perkinsea</taxon>
        <taxon>Perkinsida</taxon>
        <taxon>Perkinsidae</taxon>
        <taxon>Perkinsus</taxon>
    </lineage>
</organism>
<comment type="caution">
    <text evidence="2">The sequence shown here is derived from an EMBL/GenBank/DDBJ whole genome shotgun (WGS) entry which is preliminary data.</text>
</comment>
<dbReference type="Proteomes" id="UP000574390">
    <property type="component" value="Unassembled WGS sequence"/>
</dbReference>
<proteinExistence type="predicted"/>
<sequence length="79" mass="8720">MLTHTARRGGSTTAGRLCSKVLGVRHVSTAAAQPDLRVADNAFNSMFELADEKRNHLQEIVDEIMTLELRDARDLADVL</sequence>
<protein>
    <submittedName>
        <fullName evidence="2">Uncharacterized protein</fullName>
    </submittedName>
</protein>
<evidence type="ECO:0000313" key="1">
    <source>
        <dbReference type="EMBL" id="KAF4725992.1"/>
    </source>
</evidence>
<evidence type="ECO:0000313" key="2">
    <source>
        <dbReference type="EMBL" id="KAF4750169.1"/>
    </source>
</evidence>
<accession>A0A7J6TXM9</accession>
<evidence type="ECO:0000313" key="3">
    <source>
        <dbReference type="Proteomes" id="UP000553632"/>
    </source>
</evidence>
<dbReference type="AlphaFoldDB" id="A0A7J6TXM9"/>
<feature type="non-terminal residue" evidence="2">
    <location>
        <position position="1"/>
    </location>
</feature>
<dbReference type="EMBL" id="JABANO010007397">
    <property type="protein sequence ID" value="KAF4750169.1"/>
    <property type="molecule type" value="Genomic_DNA"/>
</dbReference>
<dbReference type="Proteomes" id="UP000553632">
    <property type="component" value="Unassembled WGS sequence"/>
</dbReference>
<reference evidence="3 4" key="1">
    <citation type="submission" date="2020-04" db="EMBL/GenBank/DDBJ databases">
        <title>Perkinsus olseni comparative genomics.</title>
        <authorList>
            <person name="Bogema D.R."/>
        </authorList>
    </citation>
    <scope>NUCLEOTIDE SEQUENCE [LARGE SCALE GENOMIC DNA]</scope>
    <source>
        <strain evidence="1">ATCC PRA-205</strain>
        <strain evidence="2 3">ATCC PRA-207</strain>
    </source>
</reference>